<accession>A0AAD6SAW4</accession>
<name>A0AAD6SAW4_9AGAR</name>
<sequence length="95" mass="10493">MSTSSMTSVPKSLKFLRPLYPDLQALYETWPGSEDKDFPFCRHSVRPRHDLHGHATPRHPALSVAVGVSSASGLTPSRPGHLGSRIRPPPSRRAR</sequence>
<dbReference type="InterPro" id="IPR040892">
    <property type="entry name" value="RPN1_N"/>
</dbReference>
<comment type="caution">
    <text evidence="3">The sequence shown here is derived from an EMBL/GenBank/DDBJ whole genome shotgun (WGS) entry which is preliminary data.</text>
</comment>
<dbReference type="Proteomes" id="UP001218188">
    <property type="component" value="Unassembled WGS sequence"/>
</dbReference>
<keyword evidence="4" id="KW-1185">Reference proteome</keyword>
<dbReference type="EMBL" id="JARJCM010000168">
    <property type="protein sequence ID" value="KAJ7024484.1"/>
    <property type="molecule type" value="Genomic_DNA"/>
</dbReference>
<proteinExistence type="predicted"/>
<evidence type="ECO:0000313" key="3">
    <source>
        <dbReference type="EMBL" id="KAJ7024484.1"/>
    </source>
</evidence>
<evidence type="ECO:0000256" key="1">
    <source>
        <dbReference type="SAM" id="MobiDB-lite"/>
    </source>
</evidence>
<gene>
    <name evidence="3" type="ORF">C8F04DRAFT_155106</name>
</gene>
<feature type="region of interest" description="Disordered" evidence="1">
    <location>
        <begin position="66"/>
        <end position="95"/>
    </location>
</feature>
<organism evidence="3 4">
    <name type="scientific">Mycena alexandri</name>
    <dbReference type="NCBI Taxonomy" id="1745969"/>
    <lineage>
        <taxon>Eukaryota</taxon>
        <taxon>Fungi</taxon>
        <taxon>Dikarya</taxon>
        <taxon>Basidiomycota</taxon>
        <taxon>Agaricomycotina</taxon>
        <taxon>Agaricomycetes</taxon>
        <taxon>Agaricomycetidae</taxon>
        <taxon>Agaricales</taxon>
        <taxon>Marasmiineae</taxon>
        <taxon>Mycenaceae</taxon>
        <taxon>Mycena</taxon>
    </lineage>
</organism>
<evidence type="ECO:0000259" key="2">
    <source>
        <dbReference type="Pfam" id="PF17781"/>
    </source>
</evidence>
<feature type="domain" description="RPN1 N-terminal" evidence="2">
    <location>
        <begin position="2"/>
        <end position="37"/>
    </location>
</feature>
<protein>
    <recommendedName>
        <fullName evidence="2">RPN1 N-terminal domain-containing protein</fullName>
    </recommendedName>
</protein>
<evidence type="ECO:0000313" key="4">
    <source>
        <dbReference type="Proteomes" id="UP001218188"/>
    </source>
</evidence>
<dbReference type="AlphaFoldDB" id="A0AAD6SAW4"/>
<dbReference type="Pfam" id="PF17781">
    <property type="entry name" value="RPN1_RPN2_N"/>
    <property type="match status" value="1"/>
</dbReference>
<reference evidence="3" key="1">
    <citation type="submission" date="2023-03" db="EMBL/GenBank/DDBJ databases">
        <title>Massive genome expansion in bonnet fungi (Mycena s.s.) driven by repeated elements and novel gene families across ecological guilds.</title>
        <authorList>
            <consortium name="Lawrence Berkeley National Laboratory"/>
            <person name="Harder C.B."/>
            <person name="Miyauchi S."/>
            <person name="Viragh M."/>
            <person name="Kuo A."/>
            <person name="Thoen E."/>
            <person name="Andreopoulos B."/>
            <person name="Lu D."/>
            <person name="Skrede I."/>
            <person name="Drula E."/>
            <person name="Henrissat B."/>
            <person name="Morin E."/>
            <person name="Kohler A."/>
            <person name="Barry K."/>
            <person name="LaButti K."/>
            <person name="Morin E."/>
            <person name="Salamov A."/>
            <person name="Lipzen A."/>
            <person name="Mereny Z."/>
            <person name="Hegedus B."/>
            <person name="Baldrian P."/>
            <person name="Stursova M."/>
            <person name="Weitz H."/>
            <person name="Taylor A."/>
            <person name="Grigoriev I.V."/>
            <person name="Nagy L.G."/>
            <person name="Martin F."/>
            <person name="Kauserud H."/>
        </authorList>
    </citation>
    <scope>NUCLEOTIDE SEQUENCE</scope>
    <source>
        <strain evidence="3">CBHHK200</strain>
    </source>
</reference>